<accession>A0AAU9J070</accession>
<evidence type="ECO:0000313" key="2">
    <source>
        <dbReference type="EMBL" id="CAG9320225.1"/>
    </source>
</evidence>
<dbReference type="AlphaFoldDB" id="A0AAU9J070"/>
<dbReference type="EMBL" id="CAJZBQ010000024">
    <property type="protein sequence ID" value="CAG9320225.1"/>
    <property type="molecule type" value="Genomic_DNA"/>
</dbReference>
<dbReference type="Proteomes" id="UP001162131">
    <property type="component" value="Unassembled WGS sequence"/>
</dbReference>
<protein>
    <submittedName>
        <fullName evidence="2">Uncharacterized protein</fullName>
    </submittedName>
</protein>
<evidence type="ECO:0000313" key="3">
    <source>
        <dbReference type="Proteomes" id="UP001162131"/>
    </source>
</evidence>
<comment type="caution">
    <text evidence="2">The sequence shown here is derived from an EMBL/GenBank/DDBJ whole genome shotgun (WGS) entry which is preliminary data.</text>
</comment>
<keyword evidence="3" id="KW-1185">Reference proteome</keyword>
<proteinExistence type="predicted"/>
<name>A0AAU9J070_9CILI</name>
<sequence length="501" mass="59453">MQKPKTPLQVLTNSLKVLNLEQPVYRALAARLEQAKHNATKRITILTRKYRIVTPDHQQSQSENLLSEDVSFRLQHRKLEEAKTKKKHLKSQLKLLDDSISFLEQSLPSHQSHKKLINESEEEHQQKVKKFKELTKRLNEEKLKRKIVIEKLEAQRQEKLIKEAEELMLAKQEMEEEARILKQKKLEELKIKAQERKENIKEMRKFLKESSQKSFEKPTFQVLEEKFKTNIELPELEKRKTELAKIHLLYRPLSHDDLECHAQKLEEIHKEAEKRREKEKSEKKTDEKIDAATIAQLQTTSLIKAIEQQKKEKLEKDREAYEKKIMSQKQRNYAEIVKEMFTPVIDMKKRYELLMKIEKRKKGNIIKQEKLKVNRSLSVIRQDTEIHSQKRHSQAKSVVPEIKNKAKIVDYLAERRKYRSNISVEYPIGEKANINWDYEMEKGIKNIQDQASHIEKLARKREIIAKSITPLYSQAINLEEQVNDMLIESVRAKMKLLSNQS</sequence>
<feature type="coiled-coil region" evidence="1">
    <location>
        <begin position="255"/>
        <end position="331"/>
    </location>
</feature>
<evidence type="ECO:0000256" key="1">
    <source>
        <dbReference type="SAM" id="Coils"/>
    </source>
</evidence>
<reference evidence="2" key="1">
    <citation type="submission" date="2021-09" db="EMBL/GenBank/DDBJ databases">
        <authorList>
            <consortium name="AG Swart"/>
            <person name="Singh M."/>
            <person name="Singh A."/>
            <person name="Seah K."/>
            <person name="Emmerich C."/>
        </authorList>
    </citation>
    <scope>NUCLEOTIDE SEQUENCE</scope>
    <source>
        <strain evidence="2">ATCC30299</strain>
    </source>
</reference>
<gene>
    <name evidence="2" type="ORF">BSTOLATCC_MIC25457</name>
</gene>
<keyword evidence="1" id="KW-0175">Coiled coil</keyword>
<organism evidence="2 3">
    <name type="scientific">Blepharisma stoltei</name>
    <dbReference type="NCBI Taxonomy" id="1481888"/>
    <lineage>
        <taxon>Eukaryota</taxon>
        <taxon>Sar</taxon>
        <taxon>Alveolata</taxon>
        <taxon>Ciliophora</taxon>
        <taxon>Postciliodesmatophora</taxon>
        <taxon>Heterotrichea</taxon>
        <taxon>Heterotrichida</taxon>
        <taxon>Blepharismidae</taxon>
        <taxon>Blepharisma</taxon>
    </lineage>
</organism>
<feature type="coiled-coil region" evidence="1">
    <location>
        <begin position="79"/>
        <end position="210"/>
    </location>
</feature>